<dbReference type="RefSeq" id="WP_053394462.1">
    <property type="nucleotide sequence ID" value="NZ_LHPJ01000004.1"/>
</dbReference>
<feature type="domain" description="EAL" evidence="2">
    <location>
        <begin position="241"/>
        <end position="494"/>
    </location>
</feature>
<comment type="caution">
    <text evidence="4">The sequence shown here is derived from an EMBL/GenBank/DDBJ whole genome shotgun (WGS) entry which is preliminary data.</text>
</comment>
<evidence type="ECO:0000259" key="3">
    <source>
        <dbReference type="PROSITE" id="PS50887"/>
    </source>
</evidence>
<dbReference type="Pfam" id="PF00990">
    <property type="entry name" value="GGDEF"/>
    <property type="match status" value="1"/>
</dbReference>
<feature type="transmembrane region" description="Helical" evidence="1">
    <location>
        <begin position="7"/>
        <end position="25"/>
    </location>
</feature>
<dbReference type="InterPro" id="IPR050706">
    <property type="entry name" value="Cyclic-di-GMP_PDE-like"/>
</dbReference>
<reference evidence="5" key="1">
    <citation type="submission" date="2015-08" db="EMBL/GenBank/DDBJ databases">
        <title>Vibrio galatheae sp. nov., a novel member of the Vibrionaceae family isolated from the Solomon Islands.</title>
        <authorList>
            <person name="Giubergia S."/>
            <person name="Machado H."/>
            <person name="Mateiu R.V."/>
            <person name="Gram L."/>
        </authorList>
    </citation>
    <scope>NUCLEOTIDE SEQUENCE [LARGE SCALE GENOMIC DNA]</scope>
    <source>
        <strain evidence="5">DSM 19584</strain>
    </source>
</reference>
<dbReference type="Gene3D" id="3.20.20.450">
    <property type="entry name" value="EAL domain"/>
    <property type="match status" value="1"/>
</dbReference>
<evidence type="ECO:0000313" key="4">
    <source>
        <dbReference type="EMBL" id="KOO04805.1"/>
    </source>
</evidence>
<evidence type="ECO:0000313" key="5">
    <source>
        <dbReference type="Proteomes" id="UP000037515"/>
    </source>
</evidence>
<dbReference type="InterPro" id="IPR043128">
    <property type="entry name" value="Rev_trsase/Diguanyl_cyclase"/>
</dbReference>
<dbReference type="CDD" id="cd01949">
    <property type="entry name" value="GGDEF"/>
    <property type="match status" value="1"/>
</dbReference>
<dbReference type="NCBIfam" id="TIGR00254">
    <property type="entry name" value="GGDEF"/>
    <property type="match status" value="1"/>
</dbReference>
<proteinExistence type="predicted"/>
<organism evidence="4 5">
    <name type="scientific">Vibrio nereis</name>
    <dbReference type="NCBI Taxonomy" id="693"/>
    <lineage>
        <taxon>Bacteria</taxon>
        <taxon>Pseudomonadati</taxon>
        <taxon>Pseudomonadota</taxon>
        <taxon>Gammaproteobacteria</taxon>
        <taxon>Vibrionales</taxon>
        <taxon>Vibrionaceae</taxon>
        <taxon>Vibrio</taxon>
    </lineage>
</organism>
<dbReference type="GO" id="GO:0071111">
    <property type="term" value="F:cyclic-guanylate-specific phosphodiesterase activity"/>
    <property type="evidence" value="ECO:0007669"/>
    <property type="project" value="InterPro"/>
</dbReference>
<dbReference type="SUPFAM" id="SSF141868">
    <property type="entry name" value="EAL domain-like"/>
    <property type="match status" value="1"/>
</dbReference>
<accession>A0A0M0HRU1</accession>
<feature type="transmembrane region" description="Helical" evidence="1">
    <location>
        <begin position="45"/>
        <end position="63"/>
    </location>
</feature>
<dbReference type="STRING" id="693.AKJ17_03825"/>
<dbReference type="OrthoDB" id="9804951at2"/>
<keyword evidence="5" id="KW-1185">Reference proteome</keyword>
<protein>
    <submittedName>
        <fullName evidence="4">Diguanylate cyclase</fullName>
    </submittedName>
</protein>
<dbReference type="CDD" id="cd01948">
    <property type="entry name" value="EAL"/>
    <property type="match status" value="1"/>
</dbReference>
<dbReference type="PROSITE" id="PS50883">
    <property type="entry name" value="EAL"/>
    <property type="match status" value="1"/>
</dbReference>
<dbReference type="Gene3D" id="3.30.70.270">
    <property type="match status" value="1"/>
</dbReference>
<dbReference type="SMART" id="SM00267">
    <property type="entry name" value="GGDEF"/>
    <property type="match status" value="1"/>
</dbReference>
<dbReference type="InterPro" id="IPR035919">
    <property type="entry name" value="EAL_sf"/>
</dbReference>
<evidence type="ECO:0000256" key="1">
    <source>
        <dbReference type="SAM" id="Phobius"/>
    </source>
</evidence>
<feature type="domain" description="GGDEF" evidence="3">
    <location>
        <begin position="103"/>
        <end position="232"/>
    </location>
</feature>
<dbReference type="Pfam" id="PF00563">
    <property type="entry name" value="EAL"/>
    <property type="match status" value="1"/>
</dbReference>
<dbReference type="PROSITE" id="PS50887">
    <property type="entry name" value="GGDEF"/>
    <property type="match status" value="1"/>
</dbReference>
<keyword evidence="1" id="KW-0812">Transmembrane</keyword>
<evidence type="ECO:0000259" key="2">
    <source>
        <dbReference type="PROSITE" id="PS50883"/>
    </source>
</evidence>
<dbReference type="EMBL" id="LHPJ01000004">
    <property type="protein sequence ID" value="KOO04805.1"/>
    <property type="molecule type" value="Genomic_DNA"/>
</dbReference>
<gene>
    <name evidence="4" type="ORF">AKJ17_03825</name>
</gene>
<dbReference type="AlphaFoldDB" id="A0A0M0HRU1"/>
<dbReference type="PANTHER" id="PTHR33121:SF71">
    <property type="entry name" value="OXYGEN SENSOR PROTEIN DOSP"/>
    <property type="match status" value="1"/>
</dbReference>
<keyword evidence="1" id="KW-0472">Membrane</keyword>
<dbReference type="Proteomes" id="UP000037515">
    <property type="component" value="Unassembled WGS sequence"/>
</dbReference>
<dbReference type="InterPro" id="IPR029787">
    <property type="entry name" value="Nucleotide_cyclase"/>
</dbReference>
<name>A0A0M0HRU1_VIBNE</name>
<keyword evidence="1" id="KW-1133">Transmembrane helix</keyword>
<dbReference type="InterPro" id="IPR000160">
    <property type="entry name" value="GGDEF_dom"/>
</dbReference>
<dbReference type="PANTHER" id="PTHR33121">
    <property type="entry name" value="CYCLIC DI-GMP PHOSPHODIESTERASE PDEF"/>
    <property type="match status" value="1"/>
</dbReference>
<sequence length="494" mass="56140">MNKNSLTSAKLVFTYFVFASLWVLFSDKAVELLSNNLQVYTLVQSLKGMLFIVITSLLLWGLIKKNNREIERANDIDYVTGLHSPYVFFRYLEQKFSSAKENEHYVLFLLDIDNFKPIADQLGFVKSNQFLKDIAQSISSSTVSPLFSSRTHSDGFACLIRMHDEKQIDRHLARIQRQFSQHSKRHGIDVTCSIGVALYPFDGESVKQLMTSAKYALAQAKITKNTIRYHDKKLAEQDLQRKQMIADLRNAIRKEQIQIVFQPKYHLKDKRVTGVEVLSRWKHHQHGDISPAVFITLAEENNLCSALTALVIKQASKQLKETQLLGHSIQSVSVNISATELNSVEDMRQIETYLNQDRDFAQYLCFEITETATLKDIDQCAIIVKQLKKSGVTFSIDDFGVGYTSFGIFSKLDVDEIKIDRSFIKDIAIDYRSRAITSGIVDIAKGFGIQVVAEGIETLEQLCILEELDCEQAQGFYLSRPVPVTALNKSLSMM</sequence>
<dbReference type="SUPFAM" id="SSF55073">
    <property type="entry name" value="Nucleotide cyclase"/>
    <property type="match status" value="1"/>
</dbReference>
<dbReference type="InterPro" id="IPR001633">
    <property type="entry name" value="EAL_dom"/>
</dbReference>
<dbReference type="SMART" id="SM00052">
    <property type="entry name" value="EAL"/>
    <property type="match status" value="1"/>
</dbReference>
<dbReference type="PATRIC" id="fig|693.5.peg.771"/>